<protein>
    <submittedName>
        <fullName evidence="1">Uncharacterized protein</fullName>
    </submittedName>
</protein>
<keyword evidence="2" id="KW-1185">Reference proteome</keyword>
<comment type="caution">
    <text evidence="1">The sequence shown here is derived from an EMBL/GenBank/DDBJ whole genome shotgun (WGS) entry which is preliminary data.</text>
</comment>
<proteinExistence type="predicted"/>
<dbReference type="Proteomes" id="UP000660729">
    <property type="component" value="Unassembled WGS sequence"/>
</dbReference>
<evidence type="ECO:0000313" key="2">
    <source>
        <dbReference type="Proteomes" id="UP000660729"/>
    </source>
</evidence>
<organism evidence="1 2">
    <name type="scientific">Pseudocercospora fuligena</name>
    <dbReference type="NCBI Taxonomy" id="685502"/>
    <lineage>
        <taxon>Eukaryota</taxon>
        <taxon>Fungi</taxon>
        <taxon>Dikarya</taxon>
        <taxon>Ascomycota</taxon>
        <taxon>Pezizomycotina</taxon>
        <taxon>Dothideomycetes</taxon>
        <taxon>Dothideomycetidae</taxon>
        <taxon>Mycosphaerellales</taxon>
        <taxon>Mycosphaerellaceae</taxon>
        <taxon>Pseudocercospora</taxon>
    </lineage>
</organism>
<evidence type="ECO:0000313" key="1">
    <source>
        <dbReference type="EMBL" id="KAF7188180.1"/>
    </source>
</evidence>
<reference evidence="1" key="1">
    <citation type="submission" date="2020-04" db="EMBL/GenBank/DDBJ databases">
        <title>Draft genome resource of the tomato pathogen Pseudocercospora fuligena.</title>
        <authorList>
            <person name="Zaccaron A."/>
        </authorList>
    </citation>
    <scope>NUCLEOTIDE SEQUENCE</scope>
    <source>
        <strain evidence="1">PF001</strain>
    </source>
</reference>
<accession>A0A8H6VIM5</accession>
<gene>
    <name evidence="1" type="ORF">HII31_10465</name>
</gene>
<sequence length="653" mass="73494">MNARTRAQSQYTNWNDLASWGWKEVRKTGSNVDLDKFELPLKVFHDLKVDPSEKEWKHVSLTHSIPVTKAGKQYDPTEADYDTYINAKDGMILTSSIFSPDGMNVLYAEEDRAENLPELKHWSDVLFLVWDRYAKGHQLRHIVVVDVQNPRTKQRVEAVTGKKTAPPLWPGVDFSLPTDKAKALLDTPVAKGIAFLLSQHKQQLGVRTVKLIRPFSYIRREAAIRNLYFQVGPVSSSSRRTARSAFASADHHHSEAFSHNLDVHNGTSFLERRVPGQATMHACATVAQAQAAAALGRRYADLMLTSDEEAEQDQMDMDTIAADQLRETGWVKEDSSRFNMNQHLQSYRALLNGLAGADDDFNIRNHVVGQPREQREVVPPISLTTASAERLRWRQNQPYMAGGRRMLPTGAVYTNLLSETDRLLVIEQAYDPKSMTEVDDNGRAQPARPDFLLPKFRSWADITMADLFERAGRRKVTPPRWFLLPGVSEPTRDMELISYCVQTYAQSTHIPAWPGVTFAYGTFCYNVMLGTHMGQEIASFLIKNKHNLAWSDWALLSVTIFLAPGNIGNGGIEQPHVLCYNQRVNEGVIINRIINSNAGLDRPGARILGPTPVPGTPSQAAVHQIVNQYREQFPALDPLEVWDIVCGWLDGLF</sequence>
<dbReference type="EMBL" id="JABCIY010000213">
    <property type="protein sequence ID" value="KAF7188180.1"/>
    <property type="molecule type" value="Genomic_DNA"/>
</dbReference>
<dbReference type="AlphaFoldDB" id="A0A8H6VIM5"/>
<dbReference type="OrthoDB" id="5337308at2759"/>
<name>A0A8H6VIM5_9PEZI</name>